<gene>
    <name evidence="3" type="ORF">XD82_1134</name>
    <name evidence="4" type="ORF">XE10_1496</name>
</gene>
<name>A0A117MEV4_9EURY</name>
<dbReference type="PANTHER" id="PTHR43428:SF1">
    <property type="entry name" value="ARSENATE REDUCTASE"/>
    <property type="match status" value="1"/>
</dbReference>
<evidence type="ECO:0000313" key="4">
    <source>
        <dbReference type="EMBL" id="KUL00257.1"/>
    </source>
</evidence>
<evidence type="ECO:0000259" key="2">
    <source>
        <dbReference type="Pfam" id="PF01451"/>
    </source>
</evidence>
<evidence type="ECO:0000313" key="6">
    <source>
        <dbReference type="Proteomes" id="UP000054598"/>
    </source>
</evidence>
<keyword evidence="1" id="KW-0059">Arsenical resistance</keyword>
<evidence type="ECO:0000313" key="5">
    <source>
        <dbReference type="Proteomes" id="UP000054323"/>
    </source>
</evidence>
<dbReference type="AlphaFoldDB" id="A0A117MEV4"/>
<feature type="domain" description="Phosphotyrosine protein phosphatase I" evidence="2">
    <location>
        <begin position="5"/>
        <end position="38"/>
    </location>
</feature>
<accession>A0A117MEV4</accession>
<reference evidence="5 6" key="2">
    <citation type="journal article" date="2015" name="MBio">
        <title>Genome-Resolved Metagenomic Analysis Reveals Roles for Candidate Phyla and Other Microbial Community Members in Biogeochemical Transformations in Oil Reservoirs.</title>
        <authorList>
            <person name="Hu P."/>
            <person name="Tom L."/>
            <person name="Singh A."/>
            <person name="Thomas B.C."/>
            <person name="Baker B.J."/>
            <person name="Piceno Y.M."/>
            <person name="Andersen G.L."/>
            <person name="Banfield J.F."/>
        </authorList>
    </citation>
    <scope>NUCLEOTIDE SEQUENCE [LARGE SCALE GENOMIC DNA]</scope>
</reference>
<dbReference type="PATRIC" id="fig|2198.3.peg.1448"/>
<protein>
    <submittedName>
        <fullName evidence="4">Protein tyrosine phosphatase</fullName>
    </submittedName>
</protein>
<evidence type="ECO:0000256" key="1">
    <source>
        <dbReference type="ARBA" id="ARBA00022849"/>
    </source>
</evidence>
<dbReference type="GO" id="GO:0046685">
    <property type="term" value="P:response to arsenic-containing substance"/>
    <property type="evidence" value="ECO:0007669"/>
    <property type="project" value="UniProtKB-KW"/>
</dbReference>
<dbReference type="InterPro" id="IPR036196">
    <property type="entry name" value="Ptyr_pPase_sf"/>
</dbReference>
<sequence length="38" mass="4286">MKKKVLFVCTHNAARSQMAEGYLNARYGDRYEAFSAGT</sequence>
<dbReference type="InterPro" id="IPR023485">
    <property type="entry name" value="Ptyr_pPase"/>
</dbReference>
<dbReference type="Proteomes" id="UP000054598">
    <property type="component" value="Unassembled WGS sequence"/>
</dbReference>
<evidence type="ECO:0000313" key="3">
    <source>
        <dbReference type="EMBL" id="KUK61405.1"/>
    </source>
</evidence>
<dbReference type="EMBL" id="LGGD01000135">
    <property type="protein sequence ID" value="KUK61405.1"/>
    <property type="molecule type" value="Genomic_DNA"/>
</dbReference>
<feature type="non-terminal residue" evidence="4">
    <location>
        <position position="38"/>
    </location>
</feature>
<dbReference type="SUPFAM" id="SSF52788">
    <property type="entry name" value="Phosphotyrosine protein phosphatases I"/>
    <property type="match status" value="1"/>
</dbReference>
<dbReference type="PANTHER" id="PTHR43428">
    <property type="entry name" value="ARSENATE REDUCTASE"/>
    <property type="match status" value="1"/>
</dbReference>
<dbReference type="Proteomes" id="UP000054323">
    <property type="component" value="Unassembled WGS sequence"/>
</dbReference>
<reference evidence="4" key="1">
    <citation type="journal article" date="2015" name="MBio">
        <title>Genome-resolved metagenomic analysis reveals roles for candidate phyla and other microbial community members in biogeochemical transformations in oil reservoirs.</title>
        <authorList>
            <person name="Hu P."/>
            <person name="Tom L."/>
            <person name="Singh A."/>
            <person name="Thomas B.C."/>
            <person name="Baker B.J."/>
            <person name="Piceno Y.M."/>
            <person name="Andersen G.L."/>
            <person name="Banfield J.F."/>
        </authorList>
    </citation>
    <scope>NUCLEOTIDE SEQUENCE [LARGE SCALE GENOMIC DNA]</scope>
    <source>
        <strain evidence="3">62_101</strain>
        <strain evidence="4">63_41</strain>
    </source>
</reference>
<dbReference type="Gene3D" id="3.40.50.2300">
    <property type="match status" value="1"/>
</dbReference>
<proteinExistence type="predicted"/>
<dbReference type="Pfam" id="PF01451">
    <property type="entry name" value="LMWPc"/>
    <property type="match status" value="1"/>
</dbReference>
<comment type="caution">
    <text evidence="4">The sequence shown here is derived from an EMBL/GenBank/DDBJ whole genome shotgun (WGS) entry which is preliminary data.</text>
</comment>
<organism evidence="4 6">
    <name type="scientific">Methanoculleus marisnigri</name>
    <dbReference type="NCBI Taxonomy" id="2198"/>
    <lineage>
        <taxon>Archaea</taxon>
        <taxon>Methanobacteriati</taxon>
        <taxon>Methanobacteriota</taxon>
        <taxon>Stenosarchaea group</taxon>
        <taxon>Methanomicrobia</taxon>
        <taxon>Methanomicrobiales</taxon>
        <taxon>Methanomicrobiaceae</taxon>
        <taxon>Methanoculleus</taxon>
    </lineage>
</organism>
<dbReference type="EMBL" id="LGHE01000185">
    <property type="protein sequence ID" value="KUL00257.1"/>
    <property type="molecule type" value="Genomic_DNA"/>
</dbReference>